<name>A0A9P5ADC0_9HYPO</name>
<dbReference type="InterPro" id="IPR053140">
    <property type="entry name" value="GDSL_Rv0518-like"/>
</dbReference>
<feature type="domain" description="SGNH hydrolase-type esterase" evidence="1">
    <location>
        <begin position="212"/>
        <end position="402"/>
    </location>
</feature>
<dbReference type="Proteomes" id="UP000730481">
    <property type="component" value="Unassembled WGS sequence"/>
</dbReference>
<dbReference type="EMBL" id="PVQB02000480">
    <property type="protein sequence ID" value="KAF4336654.1"/>
    <property type="molecule type" value="Genomic_DNA"/>
</dbReference>
<dbReference type="AlphaFoldDB" id="A0A9P5ADC0"/>
<dbReference type="SUPFAM" id="SSF52266">
    <property type="entry name" value="SGNH hydrolase"/>
    <property type="match status" value="1"/>
</dbReference>
<dbReference type="InterPro" id="IPR013830">
    <property type="entry name" value="SGNH_hydro"/>
</dbReference>
<protein>
    <submittedName>
        <fullName evidence="2">Lysophospholipase L1</fullName>
    </submittedName>
</protein>
<keyword evidence="3" id="KW-1185">Reference proteome</keyword>
<reference evidence="2" key="1">
    <citation type="journal article" date="2017" name="Mycologia">
        <title>Fusarium algeriense, sp. nov., a novel toxigenic crown rot pathogen of durum wheat from Algeria is nested in the Fusarium burgessii species complex.</title>
        <authorList>
            <person name="Laraba I."/>
            <person name="Keddad A."/>
            <person name="Boureghda H."/>
            <person name="Abdallah N."/>
            <person name="Vaughan M.M."/>
            <person name="Proctor R.H."/>
            <person name="Busman M."/>
            <person name="O'Donnell K."/>
        </authorList>
    </citation>
    <scope>NUCLEOTIDE SEQUENCE</scope>
    <source>
        <strain evidence="2">NRRL 25174</strain>
    </source>
</reference>
<gene>
    <name evidence="2" type="ORF">FBEOM_9473</name>
</gene>
<accession>A0A9P5ADC0</accession>
<dbReference type="PANTHER" id="PTHR43784">
    <property type="entry name" value="GDSL-LIKE LIPASE/ACYLHYDROLASE, PUTATIVE (AFU_ORTHOLOGUE AFUA_2G00820)-RELATED"/>
    <property type="match status" value="1"/>
</dbReference>
<dbReference type="Gene3D" id="3.40.50.1110">
    <property type="entry name" value="SGNH hydrolase"/>
    <property type="match status" value="1"/>
</dbReference>
<dbReference type="Pfam" id="PF13472">
    <property type="entry name" value="Lipase_GDSL_2"/>
    <property type="match status" value="1"/>
</dbReference>
<sequence length="420" mass="46299">MRFLSQRNTDHISEMKLRSKWVTVWAPTPQPTEEADMPLFPFTQREVAFQNTTIRQTFRVTAGGDFIRIRLSNLFGSDPLHVSGVVIALPRQQDSLGPSGSASIFEETVQRVLWDGEQMVSVPGGSHVVSDPFRFPVNAGQVLSISIFLQKGHNPQQITSHPGSRTESWLCHGDQSMASELSGPDLQSLAHWYFLSGVEICQGTAHHGTLVLLGDSITDGRCSTDNANNRWPDLLFDRMQQHPFAQDIAIINQAVGGGRVLRDGKGPSLLSRLDRDAIAQPGRHYIVVFHGVNDLGTADSDAPSLEEVTKALKKAYRQIVSRGHAHGLPVMGATIGPMGGNDPYGTCELRERARQDVNDWIRKSGVFDAVVDFDHVLRSTEDGSRLKVEFDSGDHLHPNVAAFEAMAAAFPLDIFERFES</sequence>
<dbReference type="PANTHER" id="PTHR43784:SF2">
    <property type="entry name" value="GDSL-LIKE LIPASE_ACYLHYDROLASE, PUTATIVE (AFU_ORTHOLOGUE AFUA_2G00820)-RELATED"/>
    <property type="match status" value="1"/>
</dbReference>
<evidence type="ECO:0000259" key="1">
    <source>
        <dbReference type="Pfam" id="PF13472"/>
    </source>
</evidence>
<dbReference type="CDD" id="cd01830">
    <property type="entry name" value="XynE_like"/>
    <property type="match status" value="1"/>
</dbReference>
<dbReference type="OrthoDB" id="10071171at2759"/>
<dbReference type="InterPro" id="IPR036514">
    <property type="entry name" value="SGNH_hydro_sf"/>
</dbReference>
<comment type="caution">
    <text evidence="2">The sequence shown here is derived from an EMBL/GenBank/DDBJ whole genome shotgun (WGS) entry which is preliminary data.</text>
</comment>
<reference evidence="2" key="2">
    <citation type="submission" date="2020-02" db="EMBL/GenBank/DDBJ databases">
        <title>Identification and distribution of gene clusters putatively required for synthesis of sphingolipid metabolism inhibitors in phylogenetically diverse species of the filamentous fungus Fusarium.</title>
        <authorList>
            <person name="Kim H.-S."/>
            <person name="Busman M."/>
            <person name="Brown D.W."/>
            <person name="Divon H."/>
            <person name="Uhlig S."/>
            <person name="Proctor R.H."/>
        </authorList>
    </citation>
    <scope>NUCLEOTIDE SEQUENCE</scope>
    <source>
        <strain evidence="2">NRRL 25174</strain>
    </source>
</reference>
<organism evidence="2 3">
    <name type="scientific">Fusarium beomiforme</name>
    <dbReference type="NCBI Taxonomy" id="44412"/>
    <lineage>
        <taxon>Eukaryota</taxon>
        <taxon>Fungi</taxon>
        <taxon>Dikarya</taxon>
        <taxon>Ascomycota</taxon>
        <taxon>Pezizomycotina</taxon>
        <taxon>Sordariomycetes</taxon>
        <taxon>Hypocreomycetidae</taxon>
        <taxon>Hypocreales</taxon>
        <taxon>Nectriaceae</taxon>
        <taxon>Fusarium</taxon>
        <taxon>Fusarium burgessii species complex</taxon>
    </lineage>
</organism>
<evidence type="ECO:0000313" key="3">
    <source>
        <dbReference type="Proteomes" id="UP000730481"/>
    </source>
</evidence>
<proteinExistence type="predicted"/>
<evidence type="ECO:0000313" key="2">
    <source>
        <dbReference type="EMBL" id="KAF4336654.1"/>
    </source>
</evidence>